<dbReference type="Gene3D" id="3.30.300.30">
    <property type="match status" value="1"/>
</dbReference>
<dbReference type="InterPro" id="IPR020845">
    <property type="entry name" value="AMP-binding_CS"/>
</dbReference>
<dbReference type="InterPro" id="IPR016036">
    <property type="entry name" value="Malonyl_transacylase_ACP-bd"/>
</dbReference>
<dbReference type="Gene3D" id="3.30.70.3290">
    <property type="match status" value="1"/>
</dbReference>
<keyword evidence="14" id="KW-1185">Reference proteome</keyword>
<feature type="domain" description="Carrier" evidence="11">
    <location>
        <begin position="1928"/>
        <end position="2002"/>
    </location>
</feature>
<dbReference type="InterPro" id="IPR018201">
    <property type="entry name" value="Ketoacyl_synth_AS"/>
</dbReference>
<evidence type="ECO:0000256" key="9">
    <source>
        <dbReference type="ARBA" id="ARBA00029443"/>
    </source>
</evidence>
<evidence type="ECO:0000256" key="7">
    <source>
        <dbReference type="ARBA" id="ARBA00022598"/>
    </source>
</evidence>
<dbReference type="InterPro" id="IPR032821">
    <property type="entry name" value="PKS_assoc"/>
</dbReference>
<dbReference type="InterPro" id="IPR042099">
    <property type="entry name" value="ANL_N_sf"/>
</dbReference>
<organism evidence="13 14">
    <name type="scientific">Lentzea rhizosphaerae</name>
    <dbReference type="NCBI Taxonomy" id="2041025"/>
    <lineage>
        <taxon>Bacteria</taxon>
        <taxon>Bacillati</taxon>
        <taxon>Actinomycetota</taxon>
        <taxon>Actinomycetes</taxon>
        <taxon>Pseudonocardiales</taxon>
        <taxon>Pseudonocardiaceae</taxon>
        <taxon>Lentzea</taxon>
    </lineage>
</organism>
<dbReference type="Gene3D" id="3.30.559.30">
    <property type="entry name" value="Nonribosomal peptide synthetase, condensation domain"/>
    <property type="match status" value="1"/>
</dbReference>
<gene>
    <name evidence="13" type="ORF">ACFOWZ_04155</name>
</gene>
<comment type="cofactor">
    <cofactor evidence="1">
        <name>pantetheine 4'-phosphate</name>
        <dbReference type="ChEBI" id="CHEBI:47942"/>
    </cofactor>
</comment>
<comment type="similarity">
    <text evidence="3">Belongs to the ATP-dependent AMP-binding enzyme family. MbtB subfamily.</text>
</comment>
<dbReference type="InterPro" id="IPR001227">
    <property type="entry name" value="Ac_transferase_dom_sf"/>
</dbReference>
<dbReference type="Proteomes" id="UP001595690">
    <property type="component" value="Unassembled WGS sequence"/>
</dbReference>
<feature type="domain" description="Ketosynthase family 3 (KS3)" evidence="12">
    <location>
        <begin position="8"/>
        <end position="434"/>
    </location>
</feature>
<keyword evidence="5" id="KW-0596">Phosphopantetheine</keyword>
<dbReference type="SUPFAM" id="SSF53901">
    <property type="entry name" value="Thiolase-like"/>
    <property type="match status" value="1"/>
</dbReference>
<dbReference type="PROSITE" id="PS52004">
    <property type="entry name" value="KS3_2"/>
    <property type="match status" value="1"/>
</dbReference>
<dbReference type="Gene3D" id="3.40.50.12780">
    <property type="entry name" value="N-terminal domain of ligase-like"/>
    <property type="match status" value="1"/>
</dbReference>
<dbReference type="InterPro" id="IPR045851">
    <property type="entry name" value="AMP-bd_C_sf"/>
</dbReference>
<sequence>MSTADTSTTDIAVVGMSGRFPGAPDVHRFWRNLSEGVESITPLDAAELLAAGIPADVLGQPGFVKAGAILDDIDLFDAGFFGFTAREAALLDPQQRIFLECVSEALEDAACVPGEQEVIGVYAGANLPTYLISNLLGGARLTPNATAFELMIHNDKDYLATRTAYKLDLHGPCVTVQTACSTSLVAVHLACQALLNEECDVAVAGGVSVRVPQHTGYVHEEGLVFSRDGHCRPFDAEASGTVFGSGAGVVVLKRLEDALRDGDHVEAVVKASATNNDGSRKVGYTAPSIDGQTSVIATALEVGGLDASTISAVEAHGTGTLIGDPIEVTALTRAFREHTAESGYCALGSVKSNVGHLDTAAGITGLIKAILQLKHEQLVPSLHFNRPNPQIDFDRTPFQVNTSLVPWKPNGTPRRIGVSSFGIGGTNAHVILEEAPRTATEAGPAEREQVVLLSAATPAALDDATARLAEHVGAQPELDLADIAATLQTGRAHRRYRRSVVCTDLAELPGLLEGEVPDRVSTWDSRAEEPGLVLLFPGQGTQYPGMGRGLYETEELYRATVDSCLELLRPLLDRDLAELLFDGDPATLTDTRYAQPALFVTEYALAVQLEAWGVRPEGMVGHSVGELVAACLAGVFTLPEALKAVVTRARLMAEQPPGAMLSVAASEAVVRPMLSGSLAVAAVNADELIVVSGPSDEVTAFGEALAGQDITARPLRTSHAFHSPMMDPVVEPFTEHLRSITLRPPTRRFTSNVTGTWITDEQATDPAYWARQIRAGVRFADCVRVATAGGPFVIAEAGPGHALGTLARQSLPPRSAVFATMRTATDERADGVVLREALGRMWGAGIGVDWTALHRGERRRISLPTYPFQRRRHWVERSDGGGGVVAHVEITPDVDANDERSLLLADYVAPRDERERLVAGVWEEFFGISPIGVHDSFFELGGHSLLASRVVTRLRELGVEVTLQQLLAAPTIAGVAACDGQSTSDALPVVTPDPEHRFEPFPLLEIQQAQWIGRFGSFEMGEVAAHVYLEYESDSLDLERLEAAWRKVVDRHEMLRAVVLPDGRQRVLETVEPYRIEVDDLGPEAVRERMAAQMHTVDQWPLWEVRATRGAGGLRVHVSFDLIGADVASFFFQVQRDWQRFYENLDWNPAPLGLSFRDYVLAESAMRETALYERSLEYWRERVQTLPPAPELPALSAPSGPAEFSRRHARIDVERWNRVKQIAAAHGVTPTSVLVAAYAAVVGRWSKSQHFTLNLTAVNRLPFHPEVDELVGEFASFNLLEVDLREAPVFADVVVQVQQRSWQDLEHRHVSGVRVLRELARVRGSATGALMPVVFTSALMQDPGTSGGPFAWLGTQQHVISQTPQVSLDHFVMEVDGALDLSWHAADELFPAGVLDDMFDTYLALVESLVEEDAWQAVGVTLPAWQEEVFSDANATEGELLDMLLHEAVFARALSVPDVEAVWSDGTWLTFGELCGRAVRLAESLRENGVGRGTPVGIGVQKGWRQTVAVLGVLAAGGIYVPIAPDLPEERRQWLVEHSGVACVVSEIDESADWRSADLAGWECLAQPDDVAYVIYTSGSTGVPKGVAVTHRSAFNTLADVCTRFGVGAGDRVLGLSSLSFDLSVFDVFGVLGAGGALVLPEPDAGRDPGRWWELVTEHQVTVWNTVPALAQMLAEHAEGRPDQLPLRVMLLSGDWLPVSLPDRVRAFAPGCAVVSLGGATEAAVWSIFHAIEEVDPARVSIPYGKPLRNQAFMVVNELDEHCPVWVPGELLIGGAGVAQGYWRDEERTARSFTDGWYRTGDLGRYWPDGVIEFLGREDFQVKIGGYRIELGEIEHALLDHPQVAQAVVTAAGDRGHRRLVAYVVPDGGLDHDGLRAHLADRLPSYMVPSQFVVLDRFPLSSNGKVDRAALPDPAADRAHDGEEVVDDRLRALVNQLIAIVADVLSRPDVGPHDNFFDLGGDSILGIQAVTRANALGLPVTPQQLFEHQTVAQLAGALVRSGITPVTLEAAPLTPYQRALLADQAEWIVLDASEHFDVAVAEEALAELVARHPVLRLVVDADAGEQRVPAEPGEEPYIADIDLSALPGDERAGLMSQMVGEIASELDPAVGEMVKLAVFGLGDGQRKLVWVAHRLVVDDRSWQILLGEFASAYDQLARQEPVRWSEPAGPYSAWASGVSLPAITTGTGASRDRTAHQAVPADWREDAFGAFHVSLTETVAAALLMAVDGRVVVAKSAERVQGAADLSTTVGRFTTLIPLPQLEPGAAVPDVINAVKDGFRTTSCTEVELSEQDVLLHEVPADWRLAGPARLPADFAGPEHRGGAPAGPRLEIGAAVVDGVLRIRWRHREEHDPAELGSRFEEAIERIVAHSRAAETGSYRTSDFPLAGLDEEGLSSFLARFGDSD</sequence>
<dbReference type="InterPro" id="IPR016039">
    <property type="entry name" value="Thiolase-like"/>
</dbReference>
<dbReference type="Pfam" id="PF00109">
    <property type="entry name" value="ketoacyl-synt"/>
    <property type="match status" value="1"/>
</dbReference>
<dbReference type="SMART" id="SM01294">
    <property type="entry name" value="PKS_PP_betabranch"/>
    <property type="match status" value="1"/>
</dbReference>
<dbReference type="InterPro" id="IPR014031">
    <property type="entry name" value="Ketoacyl_synth_C"/>
</dbReference>
<dbReference type="Gene3D" id="3.40.47.10">
    <property type="match status" value="1"/>
</dbReference>
<dbReference type="SMART" id="SM00825">
    <property type="entry name" value="PKS_KS"/>
    <property type="match status" value="1"/>
</dbReference>
<keyword evidence="7" id="KW-0436">Ligase</keyword>
<dbReference type="InterPro" id="IPR023213">
    <property type="entry name" value="CAT-like_dom_sf"/>
</dbReference>
<dbReference type="InterPro" id="IPR020841">
    <property type="entry name" value="PKS_Beta-ketoAc_synthase_dom"/>
</dbReference>
<dbReference type="InterPro" id="IPR014030">
    <property type="entry name" value="Ketoacyl_synth_N"/>
</dbReference>
<dbReference type="SUPFAM" id="SSF55048">
    <property type="entry name" value="Probable ACP-binding domain of malonyl-CoA ACP transacylase"/>
    <property type="match status" value="1"/>
</dbReference>
<dbReference type="Pfam" id="PF02801">
    <property type="entry name" value="Ketoacyl-synt_C"/>
    <property type="match status" value="1"/>
</dbReference>
<dbReference type="InterPro" id="IPR009081">
    <property type="entry name" value="PP-bd_ACP"/>
</dbReference>
<reference evidence="14" key="1">
    <citation type="journal article" date="2019" name="Int. J. Syst. Evol. Microbiol.">
        <title>The Global Catalogue of Microorganisms (GCM) 10K type strain sequencing project: providing services to taxonomists for standard genome sequencing and annotation.</title>
        <authorList>
            <consortium name="The Broad Institute Genomics Platform"/>
            <consortium name="The Broad Institute Genome Sequencing Center for Infectious Disease"/>
            <person name="Wu L."/>
            <person name="Ma J."/>
        </authorList>
    </citation>
    <scope>NUCLEOTIDE SEQUENCE [LARGE SCALE GENOMIC DNA]</scope>
    <source>
        <strain evidence="14">CGMCC 4.7405</strain>
    </source>
</reference>
<dbReference type="Pfam" id="PF00668">
    <property type="entry name" value="Condensation"/>
    <property type="match status" value="2"/>
</dbReference>
<evidence type="ECO:0000259" key="11">
    <source>
        <dbReference type="PROSITE" id="PS50075"/>
    </source>
</evidence>
<dbReference type="RefSeq" id="WP_382368888.1">
    <property type="nucleotide sequence ID" value="NZ_JBHRZI010000005.1"/>
</dbReference>
<comment type="caution">
    <text evidence="13">The sequence shown here is derived from an EMBL/GenBank/DDBJ whole genome shotgun (WGS) entry which is preliminary data.</text>
</comment>
<dbReference type="SUPFAM" id="SSF52151">
    <property type="entry name" value="FabD/lysophospholipase-like"/>
    <property type="match status" value="1"/>
</dbReference>
<dbReference type="InterPro" id="IPR016035">
    <property type="entry name" value="Acyl_Trfase/lysoPLipase"/>
</dbReference>
<evidence type="ECO:0000313" key="13">
    <source>
        <dbReference type="EMBL" id="MFC3890654.1"/>
    </source>
</evidence>
<dbReference type="InterPro" id="IPR006162">
    <property type="entry name" value="Ppantetheine_attach_site"/>
</dbReference>
<evidence type="ECO:0000256" key="3">
    <source>
        <dbReference type="ARBA" id="ARBA00007380"/>
    </source>
</evidence>
<dbReference type="NCBIfam" id="TIGR01733">
    <property type="entry name" value="AA-adenyl-dom"/>
    <property type="match status" value="1"/>
</dbReference>
<evidence type="ECO:0000256" key="8">
    <source>
        <dbReference type="ARBA" id="ARBA00022679"/>
    </source>
</evidence>
<dbReference type="Pfam" id="PF13193">
    <property type="entry name" value="AMP-binding_C"/>
    <property type="match status" value="1"/>
</dbReference>
<dbReference type="SUPFAM" id="SSF47336">
    <property type="entry name" value="ACP-like"/>
    <property type="match status" value="2"/>
</dbReference>
<dbReference type="PANTHER" id="PTHR43775:SF37">
    <property type="entry name" value="SI:DKEY-61P9.11"/>
    <property type="match status" value="1"/>
</dbReference>
<dbReference type="InterPro" id="IPR001242">
    <property type="entry name" value="Condensation_dom"/>
</dbReference>
<dbReference type="SMART" id="SM00827">
    <property type="entry name" value="PKS_AT"/>
    <property type="match status" value="1"/>
</dbReference>
<evidence type="ECO:0000313" key="14">
    <source>
        <dbReference type="Proteomes" id="UP001595690"/>
    </source>
</evidence>
<dbReference type="Pfam" id="PF00501">
    <property type="entry name" value="AMP-binding"/>
    <property type="match status" value="1"/>
</dbReference>
<proteinExistence type="inferred from homology"/>
<dbReference type="CDD" id="cd19535">
    <property type="entry name" value="Cyc_NRPS"/>
    <property type="match status" value="1"/>
</dbReference>
<dbReference type="PROSITE" id="PS00455">
    <property type="entry name" value="AMP_BINDING"/>
    <property type="match status" value="1"/>
</dbReference>
<dbReference type="SUPFAM" id="SSF52777">
    <property type="entry name" value="CoA-dependent acyltransferases"/>
    <property type="match status" value="4"/>
</dbReference>
<evidence type="ECO:0000256" key="6">
    <source>
        <dbReference type="ARBA" id="ARBA00022553"/>
    </source>
</evidence>
<dbReference type="InterPro" id="IPR036736">
    <property type="entry name" value="ACP-like_sf"/>
</dbReference>
<dbReference type="SUPFAM" id="SSF56801">
    <property type="entry name" value="Acetyl-CoA synthetase-like"/>
    <property type="match status" value="1"/>
</dbReference>
<evidence type="ECO:0000256" key="5">
    <source>
        <dbReference type="ARBA" id="ARBA00022450"/>
    </source>
</evidence>
<dbReference type="CDD" id="cd12114">
    <property type="entry name" value="A_NRPS_TlmIV_like"/>
    <property type="match status" value="1"/>
</dbReference>
<dbReference type="InterPro" id="IPR020806">
    <property type="entry name" value="PKS_PP-bd"/>
</dbReference>
<dbReference type="PANTHER" id="PTHR43775">
    <property type="entry name" value="FATTY ACID SYNTHASE"/>
    <property type="match status" value="1"/>
</dbReference>
<comment type="pathway">
    <text evidence="2">Siderophore biosynthesis; mycobactin biosynthesis.</text>
</comment>
<evidence type="ECO:0000259" key="12">
    <source>
        <dbReference type="PROSITE" id="PS52004"/>
    </source>
</evidence>
<dbReference type="PROSITE" id="PS00606">
    <property type="entry name" value="KS3_1"/>
    <property type="match status" value="1"/>
</dbReference>
<dbReference type="InterPro" id="IPR014043">
    <property type="entry name" value="Acyl_transferase_dom"/>
</dbReference>
<dbReference type="Gene3D" id="1.10.1200.10">
    <property type="entry name" value="ACP-like"/>
    <property type="match status" value="2"/>
</dbReference>
<dbReference type="SMART" id="SM00823">
    <property type="entry name" value="PKS_PP"/>
    <property type="match status" value="2"/>
</dbReference>
<dbReference type="InterPro" id="IPR025110">
    <property type="entry name" value="AMP-bd_C"/>
</dbReference>
<evidence type="ECO:0000256" key="1">
    <source>
        <dbReference type="ARBA" id="ARBA00001957"/>
    </source>
</evidence>
<evidence type="ECO:0000256" key="10">
    <source>
        <dbReference type="ARBA" id="ARBA00033440"/>
    </source>
</evidence>
<keyword evidence="6" id="KW-0597">Phosphoprotein</keyword>
<dbReference type="Pfam" id="PF00550">
    <property type="entry name" value="PP-binding"/>
    <property type="match status" value="2"/>
</dbReference>
<dbReference type="EMBL" id="JBHRZI010000005">
    <property type="protein sequence ID" value="MFC3890654.1"/>
    <property type="molecule type" value="Genomic_DNA"/>
</dbReference>
<name>A0ABV8BNL7_9PSEU</name>
<dbReference type="InterPro" id="IPR000873">
    <property type="entry name" value="AMP-dep_synth/lig_dom"/>
</dbReference>
<protein>
    <recommendedName>
        <fullName evidence="4">Phenyloxazoline synthase MbtB</fullName>
    </recommendedName>
    <alternativeName>
        <fullName evidence="10">Mycobactin synthetase protein B</fullName>
    </alternativeName>
</protein>
<dbReference type="PROSITE" id="PS50075">
    <property type="entry name" value="CARRIER"/>
    <property type="match status" value="2"/>
</dbReference>
<dbReference type="Pfam" id="PF16197">
    <property type="entry name" value="KAsynt_C_assoc"/>
    <property type="match status" value="1"/>
</dbReference>
<dbReference type="CDD" id="cd00833">
    <property type="entry name" value="PKS"/>
    <property type="match status" value="1"/>
</dbReference>
<dbReference type="InterPro" id="IPR010071">
    <property type="entry name" value="AA_adenyl_dom"/>
</dbReference>
<dbReference type="Gene3D" id="3.30.559.10">
    <property type="entry name" value="Chloramphenicol acetyltransferase-like domain"/>
    <property type="match status" value="2"/>
</dbReference>
<accession>A0ABV8BNL7</accession>
<comment type="similarity">
    <text evidence="9">In the C-terminal section; belongs to the NRP synthetase family.</text>
</comment>
<evidence type="ECO:0000256" key="4">
    <source>
        <dbReference type="ARBA" id="ARBA00016743"/>
    </source>
</evidence>
<dbReference type="PROSITE" id="PS00012">
    <property type="entry name" value="PHOSPHOPANTETHEINE"/>
    <property type="match status" value="1"/>
</dbReference>
<dbReference type="Gene3D" id="3.40.366.10">
    <property type="entry name" value="Malonyl-Coenzyme A Acyl Carrier Protein, domain 2"/>
    <property type="match status" value="1"/>
</dbReference>
<dbReference type="InterPro" id="IPR057737">
    <property type="entry name" value="Condensation_MtbB-like"/>
</dbReference>
<dbReference type="Pfam" id="PF00698">
    <property type="entry name" value="Acyl_transf_1"/>
    <property type="match status" value="1"/>
</dbReference>
<dbReference type="InterPro" id="IPR050091">
    <property type="entry name" value="PKS_NRPS_Biosynth_Enz"/>
</dbReference>
<keyword evidence="8" id="KW-0808">Transferase</keyword>
<feature type="domain" description="Carrier" evidence="11">
    <location>
        <begin position="909"/>
        <end position="983"/>
    </location>
</feature>
<evidence type="ECO:0000256" key="2">
    <source>
        <dbReference type="ARBA" id="ARBA00005102"/>
    </source>
</evidence>